<dbReference type="InterPro" id="IPR011989">
    <property type="entry name" value="ARM-like"/>
</dbReference>
<dbReference type="GO" id="GO:0005634">
    <property type="term" value="C:nucleus"/>
    <property type="evidence" value="ECO:0007669"/>
    <property type="project" value="TreeGrafter"/>
</dbReference>
<dbReference type="PROSITE" id="PS50853">
    <property type="entry name" value="FN3"/>
    <property type="match status" value="4"/>
</dbReference>
<dbReference type="SMART" id="SM00060">
    <property type="entry name" value="FN3"/>
    <property type="match status" value="3"/>
</dbReference>
<evidence type="ECO:0000256" key="4">
    <source>
        <dbReference type="ARBA" id="ARBA00022889"/>
    </source>
</evidence>
<dbReference type="SMART" id="SM00185">
    <property type="entry name" value="ARM"/>
    <property type="match status" value="6"/>
</dbReference>
<feature type="compositionally biased region" description="Basic residues" evidence="7">
    <location>
        <begin position="746"/>
        <end position="758"/>
    </location>
</feature>
<dbReference type="PANTHER" id="PTHR10372">
    <property type="entry name" value="PLAKOPHILLIN-RELATED"/>
    <property type="match status" value="1"/>
</dbReference>
<dbReference type="SUPFAM" id="SSF49265">
    <property type="entry name" value="Fibronectin type III"/>
    <property type="match status" value="2"/>
</dbReference>
<dbReference type="GO" id="GO:0005912">
    <property type="term" value="C:adherens junction"/>
    <property type="evidence" value="ECO:0007669"/>
    <property type="project" value="TreeGrafter"/>
</dbReference>
<keyword evidence="4" id="KW-0130">Cell adhesion</keyword>
<feature type="repeat" description="ARM" evidence="6">
    <location>
        <begin position="840"/>
        <end position="877"/>
    </location>
</feature>
<feature type="compositionally biased region" description="Polar residues" evidence="7">
    <location>
        <begin position="766"/>
        <end position="775"/>
    </location>
</feature>
<dbReference type="Pfam" id="PF00514">
    <property type="entry name" value="Arm"/>
    <property type="match status" value="3"/>
</dbReference>
<dbReference type="PROSITE" id="PS50176">
    <property type="entry name" value="ARM_REPEAT"/>
    <property type="match status" value="3"/>
</dbReference>
<feature type="domain" description="Fibronectin type-III" evidence="8">
    <location>
        <begin position="303"/>
        <end position="410"/>
    </location>
</feature>
<dbReference type="PRINTS" id="PR00014">
    <property type="entry name" value="FNTYPEIII"/>
</dbReference>
<dbReference type="InterPro" id="IPR000225">
    <property type="entry name" value="Armadillo"/>
</dbReference>
<feature type="repeat" description="ARM" evidence="6">
    <location>
        <begin position="581"/>
        <end position="614"/>
    </location>
</feature>
<evidence type="ECO:0000256" key="5">
    <source>
        <dbReference type="ARBA" id="ARBA00022949"/>
    </source>
</evidence>
<evidence type="ECO:0000313" key="10">
    <source>
        <dbReference type="WBParaSite" id="nRc.2.0.1.t05399-RA"/>
    </source>
</evidence>
<accession>A0A915HUE6</accession>
<keyword evidence="9" id="KW-1185">Reference proteome</keyword>
<evidence type="ECO:0000256" key="1">
    <source>
        <dbReference type="ARBA" id="ARBA00004282"/>
    </source>
</evidence>
<proteinExistence type="inferred from homology"/>
<keyword evidence="3" id="KW-0677">Repeat</keyword>
<dbReference type="InterPro" id="IPR003961">
    <property type="entry name" value="FN3_dom"/>
</dbReference>
<sequence length="1179" mass="129979">EHLQSNGEYEIRVAAKNSAGFGPPSQPVLVQLRPANQPVTPTEKVRLDSAVSSPPGQPRVVECDGHSAVRLIFEPPVYNGTGGPIHGYKIEYRVASSTSNGDDWITATDRLTTDNVFTTPIVCFFALVTGLRPNGDYEFRVIAKNLDGFSEPSRVSDVFRIRPFSDAIALNSANSIVEPIPVHLPAPGQPSIVDVGADWVTINWSPSVPGSLKVDRSNIHFLIECREKNDPTWCLITDKPTFGTQFTIANLRKSSSYEFRIIARNNRGDQSQPSKSSVLCHLSPKLDTTPSPVSTILRQVPLQPRPPEIVSVVDDCVTLQWCMEPLVPMSDQQRVSQKSAPLQGFQVEFRELSQPPSEWLAVNAILTHSFKMTVGDLEPQRRYEFRVTAKNAIGYSQPSDPSQSVFIGALTPVMEGATPPSQTTPNGLAIVVPSAFSNQKPKMPSPVHRDYSFNNDVPLPVEMSPAKESPPITDTDDSPPPIRRKPPGADGVTYRDPTLSEVLDYLGCNNNVLKLNASGYLQHLTYNELAIKHKVRELNGIPRVVDLLRNEVPEIQKNACGCLRNLCFGIDENKKAILNASGVPALANLLRKTPDMQILEEISSVLWNLSSHEDLKLPVLESCTDPLVRQIVVPYSGWSPDGRFTDHRQHPPAVFRNAVGVLRNVSSAGDGTARQTLRERPGLVDALCHYLHMSCDTGQVDAKSVENVICVIRNLTYRLQEMEDANYDKKSTLGEKSKSAPSSPKSTKKKAKQKKQRHTSRELSDLNENSASSSRHPLLKQPATGISLLWQPEVVRDYLKLLDQSSNPDTLEGSAGAIQNLAACYWQPSVDVRATVRKEKGLPILVALLSVDSDKVVCASATALRNLSLDQRNKELIGTHRKYAMEDLVKKLPSPSQATLRPSPSAPNGVSDETAAAVLSVVYATTVRSPDFTRTFLEKGGVERLVYLSNSRQYSHRVVKYSAQVLFAIWQHKELQDVYKKAGFREDDFVSRVGQSKNADTLARPVSTQGGAADKKRRSRQQQEQSRLAGIRPDFADDEAAVATVIEGGCSSRAAAIATPPRSNFSQEYETLDARNPFGMNQGSPYNHKQQLRVEMFRLTETDTNAAAYAQIQKKQTVVKQDLPVGQSTALKAQNGKNSSLTPAPQQPIDSWIFKRDYATFQATLLELISGQYLVMNDV</sequence>
<dbReference type="CDD" id="cd00063">
    <property type="entry name" value="FN3"/>
    <property type="match status" value="4"/>
</dbReference>
<feature type="region of interest" description="Disordered" evidence="7">
    <location>
        <begin position="439"/>
        <end position="494"/>
    </location>
</feature>
<dbReference type="GO" id="GO:0098609">
    <property type="term" value="P:cell-cell adhesion"/>
    <property type="evidence" value="ECO:0007669"/>
    <property type="project" value="InterPro"/>
</dbReference>
<dbReference type="InterPro" id="IPR016024">
    <property type="entry name" value="ARM-type_fold"/>
</dbReference>
<feature type="domain" description="Fibronectin type-III" evidence="8">
    <location>
        <begin position="186"/>
        <end position="285"/>
    </location>
</feature>
<dbReference type="WBParaSite" id="nRc.2.0.1.t05399-RA">
    <property type="protein sequence ID" value="nRc.2.0.1.t05399-RA"/>
    <property type="gene ID" value="nRc.2.0.1.g05399"/>
</dbReference>
<dbReference type="GO" id="GO:0005737">
    <property type="term" value="C:cytoplasm"/>
    <property type="evidence" value="ECO:0007669"/>
    <property type="project" value="TreeGrafter"/>
</dbReference>
<evidence type="ECO:0000256" key="7">
    <source>
        <dbReference type="SAM" id="MobiDB-lite"/>
    </source>
</evidence>
<protein>
    <submittedName>
        <fullName evidence="10">Fibronectin type-III domain-containing protein</fullName>
    </submittedName>
</protein>
<dbReference type="Gene3D" id="2.60.40.10">
    <property type="entry name" value="Immunoglobulins"/>
    <property type="match status" value="4"/>
</dbReference>
<reference evidence="10" key="1">
    <citation type="submission" date="2022-11" db="UniProtKB">
        <authorList>
            <consortium name="WormBaseParasite"/>
        </authorList>
    </citation>
    <scope>IDENTIFICATION</scope>
</reference>
<evidence type="ECO:0000259" key="8">
    <source>
        <dbReference type="PROSITE" id="PS50853"/>
    </source>
</evidence>
<organism evidence="9 10">
    <name type="scientific">Romanomermis culicivorax</name>
    <name type="common">Nematode worm</name>
    <dbReference type="NCBI Taxonomy" id="13658"/>
    <lineage>
        <taxon>Eukaryota</taxon>
        <taxon>Metazoa</taxon>
        <taxon>Ecdysozoa</taxon>
        <taxon>Nematoda</taxon>
        <taxon>Enoplea</taxon>
        <taxon>Dorylaimia</taxon>
        <taxon>Mermithida</taxon>
        <taxon>Mermithoidea</taxon>
        <taxon>Mermithidae</taxon>
        <taxon>Romanomermis</taxon>
    </lineage>
</organism>
<comment type="similarity">
    <text evidence="2">Belongs to the beta-catenin family.</text>
</comment>
<feature type="repeat" description="ARM" evidence="6">
    <location>
        <begin position="539"/>
        <end position="582"/>
    </location>
</feature>
<dbReference type="SUPFAM" id="SSF48371">
    <property type="entry name" value="ARM repeat"/>
    <property type="match status" value="1"/>
</dbReference>
<comment type="subcellular location">
    <subcellularLocation>
        <location evidence="1">Cell junction</location>
    </subcellularLocation>
</comment>
<feature type="domain" description="Fibronectin type-III" evidence="8">
    <location>
        <begin position="1"/>
        <end position="35"/>
    </location>
</feature>
<feature type="domain" description="Fibronectin type-III" evidence="8">
    <location>
        <begin position="54"/>
        <end position="164"/>
    </location>
</feature>
<dbReference type="OMA" id="QFRVIAC"/>
<dbReference type="InterPro" id="IPR036116">
    <property type="entry name" value="FN3_sf"/>
</dbReference>
<dbReference type="Pfam" id="PF00041">
    <property type="entry name" value="fn3"/>
    <property type="match status" value="3"/>
</dbReference>
<keyword evidence="5" id="KW-0965">Cell junction</keyword>
<feature type="region of interest" description="Disordered" evidence="7">
    <location>
        <begin position="728"/>
        <end position="778"/>
    </location>
</feature>
<evidence type="ECO:0000313" key="9">
    <source>
        <dbReference type="Proteomes" id="UP000887565"/>
    </source>
</evidence>
<feature type="region of interest" description="Disordered" evidence="7">
    <location>
        <begin position="994"/>
        <end position="1033"/>
    </location>
</feature>
<feature type="compositionally biased region" description="Basic and acidic residues" evidence="7">
    <location>
        <begin position="728"/>
        <end position="738"/>
    </location>
</feature>
<dbReference type="PANTHER" id="PTHR10372:SF27">
    <property type="entry name" value="ADHERENS JUNCTION PROTEIN P120"/>
    <property type="match status" value="1"/>
</dbReference>
<dbReference type="Gene3D" id="1.25.10.10">
    <property type="entry name" value="Leucine-rich Repeat Variant"/>
    <property type="match status" value="1"/>
</dbReference>
<evidence type="ECO:0000256" key="3">
    <source>
        <dbReference type="ARBA" id="ARBA00022737"/>
    </source>
</evidence>
<dbReference type="InterPro" id="IPR013783">
    <property type="entry name" value="Ig-like_fold"/>
</dbReference>
<name>A0A915HUE6_ROMCU</name>
<evidence type="ECO:0000256" key="2">
    <source>
        <dbReference type="ARBA" id="ARBA00005462"/>
    </source>
</evidence>
<evidence type="ECO:0000256" key="6">
    <source>
        <dbReference type="PROSITE-ProRule" id="PRU00259"/>
    </source>
</evidence>
<dbReference type="AlphaFoldDB" id="A0A915HUE6"/>
<dbReference type="InterPro" id="IPR028435">
    <property type="entry name" value="Plakophilin/d_Catenin"/>
</dbReference>
<dbReference type="Proteomes" id="UP000887565">
    <property type="component" value="Unplaced"/>
</dbReference>
<dbReference type="GO" id="GO:0005886">
    <property type="term" value="C:plasma membrane"/>
    <property type="evidence" value="ECO:0007669"/>
    <property type="project" value="TreeGrafter"/>
</dbReference>